<comment type="caution">
    <text evidence="2">The sequence shown here is derived from an EMBL/GenBank/DDBJ whole genome shotgun (WGS) entry which is preliminary data.</text>
</comment>
<accession>A0AAE2BY21</accession>
<keyword evidence="3" id="KW-1185">Reference proteome</keyword>
<dbReference type="EMBL" id="JACGWL010000005">
    <property type="protein sequence ID" value="KAK4401931.1"/>
    <property type="molecule type" value="Genomic_DNA"/>
</dbReference>
<evidence type="ECO:0000313" key="2">
    <source>
        <dbReference type="EMBL" id="KAK4401931.1"/>
    </source>
</evidence>
<protein>
    <submittedName>
        <fullName evidence="2">O-mycaminosyltylonolide 6-deoxyallosyltransferase</fullName>
    </submittedName>
</protein>
<dbReference type="PANTHER" id="PTHR48050">
    <property type="entry name" value="STEROL 3-BETA-GLUCOSYLTRANSFERASE"/>
    <property type="match status" value="1"/>
</dbReference>
<dbReference type="AlphaFoldDB" id="A0AAE2BY21"/>
<sequence length="631" mass="70161">MKFLTTGVRQRHPMATSSTAAEAMRTKPIAVFMAFGTKGDVYPIAAIAAAFASDQRQFEVAFVTHSAHENLKGHLGAKGVAYFPVCSPPVLSSQQHNDTGGSTGSSFSLQKKEITRKHRQESLSIVEGIYGGGPILDGDLIIINFFALEGWSLAELFHVNCVVAAPYLVPYSAPSSFERQFRNELPLLYKYLREAPTGKIGWEDVIHWMWPLFTDDWGTWRSYDLQLSFWPFTVVIAATRSSVESYDPVTGLPTWHERPSAPLLLYGFSQEVVECPEISSLICLGKLNAEDELCSVHAKLTEFLCSSEEQPIFISLSSVELHLFQLFCYHIFSDLYLSIICWLQQLVAESMGYLKNPQAFLRVLENVLSITSHRFILLTAGYGPLDAAIKMFAETSSSSSEQTQPGEVQSWLFDDRLLCFSGAIPYNWLFPRCAAAIHHGGSGSTAAALHAGIPQVICPFILDQFYWAERMFWLGVAPEPLKGSCLLPDNDDDSCILEAANMLVGAINYALSPEVKLHAKQIANRISTEVSSIVVWIDDATSQTGCMAKLSYRERSDIFKRNLCVVISNGGLENEEDRSFLQYLTTFDHFTWCEMESLSRRLVLVVDTVGIMVGVTLVEPLPTDIISRTCS</sequence>
<dbReference type="SUPFAM" id="SSF53756">
    <property type="entry name" value="UDP-Glycosyltransferase/glycogen phosphorylase"/>
    <property type="match status" value="2"/>
</dbReference>
<name>A0AAE2BY21_9LAMI</name>
<proteinExistence type="predicted"/>
<dbReference type="PANTHER" id="PTHR48050:SF11">
    <property type="entry name" value="GLYCOSYLTRANSFERASE"/>
    <property type="match status" value="1"/>
</dbReference>
<gene>
    <name evidence="2" type="ORF">Sango_0933800</name>
</gene>
<reference evidence="2" key="2">
    <citation type="journal article" date="2024" name="Plant">
        <title>Genomic evolution and insights into agronomic trait innovations of Sesamum species.</title>
        <authorList>
            <person name="Miao H."/>
            <person name="Wang L."/>
            <person name="Qu L."/>
            <person name="Liu H."/>
            <person name="Sun Y."/>
            <person name="Le M."/>
            <person name="Wang Q."/>
            <person name="Wei S."/>
            <person name="Zheng Y."/>
            <person name="Lin W."/>
            <person name="Duan Y."/>
            <person name="Cao H."/>
            <person name="Xiong S."/>
            <person name="Wang X."/>
            <person name="Wei L."/>
            <person name="Li C."/>
            <person name="Ma Q."/>
            <person name="Ju M."/>
            <person name="Zhao R."/>
            <person name="Li G."/>
            <person name="Mu C."/>
            <person name="Tian Q."/>
            <person name="Mei H."/>
            <person name="Zhang T."/>
            <person name="Gao T."/>
            <person name="Zhang H."/>
        </authorList>
    </citation>
    <scope>NUCLEOTIDE SEQUENCE</scope>
    <source>
        <strain evidence="2">K16</strain>
    </source>
</reference>
<dbReference type="GO" id="GO:0016757">
    <property type="term" value="F:glycosyltransferase activity"/>
    <property type="evidence" value="ECO:0007669"/>
    <property type="project" value="UniProtKB-ARBA"/>
</dbReference>
<dbReference type="Gene3D" id="3.40.50.2000">
    <property type="entry name" value="Glycogen Phosphorylase B"/>
    <property type="match status" value="2"/>
</dbReference>
<reference evidence="2" key="1">
    <citation type="submission" date="2020-06" db="EMBL/GenBank/DDBJ databases">
        <authorList>
            <person name="Li T."/>
            <person name="Hu X."/>
            <person name="Zhang T."/>
            <person name="Song X."/>
            <person name="Zhang H."/>
            <person name="Dai N."/>
            <person name="Sheng W."/>
            <person name="Hou X."/>
            <person name="Wei L."/>
        </authorList>
    </citation>
    <scope>NUCLEOTIDE SEQUENCE</scope>
    <source>
        <strain evidence="2">K16</strain>
        <tissue evidence="2">Leaf</tissue>
    </source>
</reference>
<evidence type="ECO:0000259" key="1">
    <source>
        <dbReference type="Pfam" id="PF06722"/>
    </source>
</evidence>
<organism evidence="2 3">
    <name type="scientific">Sesamum angolense</name>
    <dbReference type="NCBI Taxonomy" id="2727404"/>
    <lineage>
        <taxon>Eukaryota</taxon>
        <taxon>Viridiplantae</taxon>
        <taxon>Streptophyta</taxon>
        <taxon>Embryophyta</taxon>
        <taxon>Tracheophyta</taxon>
        <taxon>Spermatophyta</taxon>
        <taxon>Magnoliopsida</taxon>
        <taxon>eudicotyledons</taxon>
        <taxon>Gunneridae</taxon>
        <taxon>Pentapetalae</taxon>
        <taxon>asterids</taxon>
        <taxon>lamiids</taxon>
        <taxon>Lamiales</taxon>
        <taxon>Pedaliaceae</taxon>
        <taxon>Sesamum</taxon>
    </lineage>
</organism>
<dbReference type="Proteomes" id="UP001289374">
    <property type="component" value="Unassembled WGS sequence"/>
</dbReference>
<dbReference type="InterPro" id="IPR010610">
    <property type="entry name" value="EryCIII-like_C"/>
</dbReference>
<feature type="domain" description="Erythromycin biosynthesis protein CIII-like C-terminal" evidence="1">
    <location>
        <begin position="422"/>
        <end position="534"/>
    </location>
</feature>
<evidence type="ECO:0000313" key="3">
    <source>
        <dbReference type="Proteomes" id="UP001289374"/>
    </source>
</evidence>
<dbReference type="Pfam" id="PF06722">
    <property type="entry name" value="EryCIII-like_C"/>
    <property type="match status" value="1"/>
</dbReference>
<dbReference type="InterPro" id="IPR050426">
    <property type="entry name" value="Glycosyltransferase_28"/>
</dbReference>